<dbReference type="Gene3D" id="3.30.70.3040">
    <property type="match status" value="2"/>
</dbReference>
<feature type="domain" description="FtsX extracellular" evidence="1">
    <location>
        <begin position="11"/>
        <end position="111"/>
    </location>
</feature>
<organism evidence="2 3">
    <name type="scientific">Nonomuraea purpurea</name>
    <dbReference type="NCBI Taxonomy" id="1849276"/>
    <lineage>
        <taxon>Bacteria</taxon>
        <taxon>Bacillati</taxon>
        <taxon>Actinomycetota</taxon>
        <taxon>Actinomycetes</taxon>
        <taxon>Streptosporangiales</taxon>
        <taxon>Streptosporangiaceae</taxon>
        <taxon>Nonomuraea</taxon>
    </lineage>
</organism>
<evidence type="ECO:0000313" key="2">
    <source>
        <dbReference type="EMBL" id="MFC4015762.1"/>
    </source>
</evidence>
<sequence>MSEVAVSDEWEIAVFLCAPSVELCEKENATEQQKQAIRALLEDLPEVTEVRFVDRASAYKSFRADFAANKQMLQEVRAKEIPESFRVRVRQGADRERVRDAVLSRPGVQQVIDGAEYYGDKSAMARDPDVSVFLCNEDSEIPACKSRRGGANGKATTSKEKKAIITVLKGAREVKSHVFWSRAAAYRDFARTYSDKEAFVSATRVSDMPESYRVTMRSEVGWRSVTRKLAGMPGVSQVYNQRCQLLKVKLHVEYGFWFDMGDTGRLRDSKVCAAVR</sequence>
<comment type="caution">
    <text evidence="2">The sequence shown here is derived from an EMBL/GenBank/DDBJ whole genome shotgun (WGS) entry which is preliminary data.</text>
</comment>
<reference evidence="3" key="1">
    <citation type="journal article" date="2019" name="Int. J. Syst. Evol. Microbiol.">
        <title>The Global Catalogue of Microorganisms (GCM) 10K type strain sequencing project: providing services to taxonomists for standard genome sequencing and annotation.</title>
        <authorList>
            <consortium name="The Broad Institute Genomics Platform"/>
            <consortium name="The Broad Institute Genome Sequencing Center for Infectious Disease"/>
            <person name="Wu L."/>
            <person name="Ma J."/>
        </authorList>
    </citation>
    <scope>NUCLEOTIDE SEQUENCE [LARGE SCALE GENOMIC DNA]</scope>
    <source>
        <strain evidence="3">TBRC 1276</strain>
    </source>
</reference>
<protein>
    <submittedName>
        <fullName evidence="2">Permease-like cell division protein FtsX</fullName>
    </submittedName>
</protein>
<dbReference type="Pfam" id="PF18075">
    <property type="entry name" value="FtsX_ECD"/>
    <property type="match status" value="2"/>
</dbReference>
<dbReference type="InterPro" id="IPR040690">
    <property type="entry name" value="FtsX_ECD"/>
</dbReference>
<name>A0ABV8GTW0_9ACTN</name>
<feature type="domain" description="FtsX extracellular" evidence="1">
    <location>
        <begin position="130"/>
        <end position="238"/>
    </location>
</feature>
<evidence type="ECO:0000259" key="1">
    <source>
        <dbReference type="Pfam" id="PF18075"/>
    </source>
</evidence>
<evidence type="ECO:0000313" key="3">
    <source>
        <dbReference type="Proteomes" id="UP001595851"/>
    </source>
</evidence>
<dbReference type="Proteomes" id="UP001595851">
    <property type="component" value="Unassembled WGS sequence"/>
</dbReference>
<dbReference type="PANTHER" id="PTHR47755:SF1">
    <property type="entry name" value="CELL DIVISION PROTEIN FTSX"/>
    <property type="match status" value="1"/>
</dbReference>
<gene>
    <name evidence="2" type="ORF">ACFOY2_51730</name>
</gene>
<dbReference type="RefSeq" id="WP_379535567.1">
    <property type="nucleotide sequence ID" value="NZ_JBHSBI010000049.1"/>
</dbReference>
<dbReference type="EMBL" id="JBHSBI010000049">
    <property type="protein sequence ID" value="MFC4015762.1"/>
    <property type="molecule type" value="Genomic_DNA"/>
</dbReference>
<dbReference type="PANTHER" id="PTHR47755">
    <property type="entry name" value="CELL DIVISION PROTEIN FTSX"/>
    <property type="match status" value="1"/>
</dbReference>
<accession>A0ABV8GTW0</accession>
<proteinExistence type="predicted"/>
<keyword evidence="3" id="KW-1185">Reference proteome</keyword>
<dbReference type="InterPro" id="IPR004513">
    <property type="entry name" value="FtsX"/>
</dbReference>